<keyword evidence="1" id="KW-0808">Transferase</keyword>
<accession>A0ABW0R3B6</accession>
<dbReference type="Proteomes" id="UP001596108">
    <property type="component" value="Unassembled WGS sequence"/>
</dbReference>
<keyword evidence="2" id="KW-1185">Reference proteome</keyword>
<dbReference type="PANTHER" id="PTHR46656">
    <property type="entry name" value="PUTATIVE-RELATED"/>
    <property type="match status" value="1"/>
</dbReference>
<comment type="caution">
    <text evidence="1">The sequence shown here is derived from an EMBL/GenBank/DDBJ whole genome shotgun (WGS) entry which is preliminary data.</text>
</comment>
<organism evidence="1 2">
    <name type="scientific">Cohnella yongneupensis</name>
    <dbReference type="NCBI Taxonomy" id="425006"/>
    <lineage>
        <taxon>Bacteria</taxon>
        <taxon>Bacillati</taxon>
        <taxon>Bacillota</taxon>
        <taxon>Bacilli</taxon>
        <taxon>Bacillales</taxon>
        <taxon>Paenibacillaceae</taxon>
        <taxon>Cohnella</taxon>
    </lineage>
</organism>
<name>A0ABW0R3B6_9BACL</name>
<protein>
    <submittedName>
        <fullName evidence="1">Glycosyltransferase family 4 protein</fullName>
        <ecNumber evidence="1">2.4.-.-</ecNumber>
    </submittedName>
</protein>
<proteinExistence type="predicted"/>
<dbReference type="PANTHER" id="PTHR46656:SF3">
    <property type="entry name" value="PUTATIVE-RELATED"/>
    <property type="match status" value="1"/>
</dbReference>
<sequence>MQVVFRNYFYEATGFGNCARQLAYKLEDAGVDVKIEVMGNKRFTLDTWEIERLRKLENKLKQEEQVLLTQESRLRPEERGVFKKALSCTMWETSKAPKEMVEGCNEFDSLILPNEFNRQAFLKGGARVPLLIASYGVDANLFHPVGKRERLGEKEETFVFLSVFGWSHRKGPDILLKAFLQEFDEHEPVTLLIKTFGERMGDFPKSWYEQAIQPIVPKKKGFPKVRTFSDIMTTSQMAELYRGADCYVSPTRGEGVGLPFLECMACETPVIATGWSGHTDFIKPSNGYLIPYHLVPAEPLYYTQLYKPDQLWAEADCGSLQLIMRKVYSDRNMARIKAKQGRETAKQWSWERSAAEFIEAIETTVGQKITSS</sequence>
<dbReference type="EC" id="2.4.-.-" evidence="1"/>
<gene>
    <name evidence="1" type="ORF">ACFPQ4_15310</name>
</gene>
<keyword evidence="1" id="KW-0328">Glycosyltransferase</keyword>
<dbReference type="CDD" id="cd03801">
    <property type="entry name" value="GT4_PimA-like"/>
    <property type="match status" value="1"/>
</dbReference>
<evidence type="ECO:0000313" key="2">
    <source>
        <dbReference type="Proteomes" id="UP001596108"/>
    </source>
</evidence>
<dbReference type="Pfam" id="PF13692">
    <property type="entry name" value="Glyco_trans_1_4"/>
    <property type="match status" value="1"/>
</dbReference>
<dbReference type="SUPFAM" id="SSF53756">
    <property type="entry name" value="UDP-Glycosyltransferase/glycogen phosphorylase"/>
    <property type="match status" value="1"/>
</dbReference>
<evidence type="ECO:0000313" key="1">
    <source>
        <dbReference type="EMBL" id="MFC5530797.1"/>
    </source>
</evidence>
<dbReference type="GO" id="GO:0016757">
    <property type="term" value="F:glycosyltransferase activity"/>
    <property type="evidence" value="ECO:0007669"/>
    <property type="project" value="UniProtKB-KW"/>
</dbReference>
<dbReference type="Gene3D" id="3.40.50.2000">
    <property type="entry name" value="Glycogen Phosphorylase B"/>
    <property type="match status" value="1"/>
</dbReference>
<reference evidence="2" key="1">
    <citation type="journal article" date="2019" name="Int. J. Syst. Evol. Microbiol.">
        <title>The Global Catalogue of Microorganisms (GCM) 10K type strain sequencing project: providing services to taxonomists for standard genome sequencing and annotation.</title>
        <authorList>
            <consortium name="The Broad Institute Genomics Platform"/>
            <consortium name="The Broad Institute Genome Sequencing Center for Infectious Disease"/>
            <person name="Wu L."/>
            <person name="Ma J."/>
        </authorList>
    </citation>
    <scope>NUCLEOTIDE SEQUENCE [LARGE SCALE GENOMIC DNA]</scope>
    <source>
        <strain evidence="2">CGMCC 1.18578</strain>
    </source>
</reference>
<dbReference type="RefSeq" id="WP_378112740.1">
    <property type="nucleotide sequence ID" value="NZ_JBHSNC010000047.1"/>
</dbReference>
<dbReference type="EMBL" id="JBHSNC010000047">
    <property type="protein sequence ID" value="MFC5530797.1"/>
    <property type="molecule type" value="Genomic_DNA"/>
</dbReference>